<organism evidence="3 4">
    <name type="scientific">Echinococcus granulosus</name>
    <name type="common">Hydatid tapeworm</name>
    <dbReference type="NCBI Taxonomy" id="6210"/>
    <lineage>
        <taxon>Eukaryota</taxon>
        <taxon>Metazoa</taxon>
        <taxon>Spiralia</taxon>
        <taxon>Lophotrochozoa</taxon>
        <taxon>Platyhelminthes</taxon>
        <taxon>Cestoda</taxon>
        <taxon>Eucestoda</taxon>
        <taxon>Cyclophyllidea</taxon>
        <taxon>Taeniidae</taxon>
        <taxon>Echinococcus</taxon>
        <taxon>Echinococcus granulosus group</taxon>
    </lineage>
</organism>
<dbReference type="AlphaFoldDB" id="U6JHR2"/>
<dbReference type="EMBL" id="LK028593">
    <property type="protein sequence ID" value="CDS23640.1"/>
    <property type="molecule type" value="Genomic_DNA"/>
</dbReference>
<reference evidence="6" key="4">
    <citation type="submission" date="2020-10" db="UniProtKB">
        <authorList>
            <consortium name="WormBaseParasite"/>
        </authorList>
    </citation>
    <scope>IDENTIFICATION</scope>
</reference>
<evidence type="ECO:0000313" key="5">
    <source>
        <dbReference type="Proteomes" id="UP000492820"/>
    </source>
</evidence>
<gene>
    <name evidence="3 6" type="ORF">EGR_09116</name>
    <name evidence="2" type="ORF">EgrG_000922400</name>
</gene>
<keyword evidence="4" id="KW-1185">Reference proteome</keyword>
<reference evidence="2" key="3">
    <citation type="submission" date="2014-06" db="EMBL/GenBank/DDBJ databases">
        <authorList>
            <person name="Aslett M."/>
        </authorList>
    </citation>
    <scope>NUCLEOTIDE SEQUENCE</scope>
</reference>
<dbReference type="Proteomes" id="UP000019149">
    <property type="component" value="Unassembled WGS sequence"/>
</dbReference>
<feature type="region of interest" description="Disordered" evidence="1">
    <location>
        <begin position="1"/>
        <end position="41"/>
    </location>
</feature>
<dbReference type="GeneID" id="36344831"/>
<dbReference type="OrthoDB" id="6238745at2759"/>
<reference evidence="3 4" key="1">
    <citation type="journal article" date="2013" name="Nat. Genet.">
        <title>The genome of the hydatid tapeworm Echinococcus granulosus.</title>
        <authorList>
            <person name="Zheng H."/>
            <person name="Zhang W."/>
            <person name="Zhang L."/>
            <person name="Zhang Z."/>
            <person name="Li J."/>
            <person name="Lu G."/>
            <person name="Zhu Y."/>
            <person name="Wang Y."/>
            <person name="Huang Y."/>
            <person name="Liu J."/>
            <person name="Kang H."/>
            <person name="Chen J."/>
            <person name="Wang L."/>
            <person name="Chen A."/>
            <person name="Yu S."/>
            <person name="Gao Z."/>
            <person name="Jin L."/>
            <person name="Gu W."/>
            <person name="Wang Z."/>
            <person name="Zhao L."/>
            <person name="Shi B."/>
            <person name="Wen H."/>
            <person name="Lin R."/>
            <person name="Jones M.K."/>
            <person name="Brejova B."/>
            <person name="Vinar T."/>
            <person name="Zhao G."/>
            <person name="McManus D.P."/>
            <person name="Chen Z."/>
            <person name="Zhou Y."/>
            <person name="Wang S."/>
        </authorList>
    </citation>
    <scope>NUCLEOTIDE SEQUENCE [LARGE SCALE GENOMIC DNA]</scope>
</reference>
<dbReference type="RefSeq" id="XP_024347232.1">
    <property type="nucleotide sequence ID" value="XM_024498365.1"/>
</dbReference>
<dbReference type="Proteomes" id="UP000492820">
    <property type="component" value="Unassembled WGS sequence"/>
</dbReference>
<name>U6JHR2_ECHGR</name>
<feature type="region of interest" description="Disordered" evidence="1">
    <location>
        <begin position="254"/>
        <end position="273"/>
    </location>
</feature>
<sequence>MSVQPQSRPPDVDKLHTSNFDQDLLPLPPPLPPHRTSGRGNYQVFLQPENRPLLPPSMSITPSLCPPEDPPKTLSHPPHAIRRHPRGLSSVFDSTATLPTPKPRNHHGDCKEGDRKKQGLHEERSGWLYWNDVRGGIRPTLLTGSYLQGRTPHQTSEYPLKLSESVKGHCTSAEHLEGALAMPMVQGETRVQKLYCSMTTLNYTTAESSSMHDLLMVGDNADDSRVPRVPDSWLPIVDGRARLVPVNTMTREAPNANIPDVTPRPTTQVDGKSQHIWQPLKLRQEGETAANRFTSG</sequence>
<evidence type="ECO:0000256" key="1">
    <source>
        <dbReference type="SAM" id="MobiDB-lite"/>
    </source>
</evidence>
<dbReference type="EMBL" id="APAU02000132">
    <property type="protein sequence ID" value="EUB56036.1"/>
    <property type="molecule type" value="Genomic_DNA"/>
</dbReference>
<dbReference type="KEGG" id="egl:EGR_09116"/>
<dbReference type="OMA" id="VNTMTRE"/>
<evidence type="ECO:0000313" key="2">
    <source>
        <dbReference type="EMBL" id="CDS23640.1"/>
    </source>
</evidence>
<proteinExistence type="predicted"/>
<protein>
    <submittedName>
        <fullName evidence="3 6">Uncharacterized protein</fullName>
    </submittedName>
</protein>
<evidence type="ECO:0000313" key="4">
    <source>
        <dbReference type="Proteomes" id="UP000019149"/>
    </source>
</evidence>
<evidence type="ECO:0000313" key="6">
    <source>
        <dbReference type="WBParaSite" id="EgrG_000922400"/>
    </source>
</evidence>
<accession>U6JHR2</accession>
<feature type="region of interest" description="Disordered" evidence="1">
    <location>
        <begin position="94"/>
        <end position="118"/>
    </location>
</feature>
<feature type="compositionally biased region" description="Basic and acidic residues" evidence="1">
    <location>
        <begin position="106"/>
        <end position="118"/>
    </location>
</feature>
<evidence type="ECO:0000313" key="3">
    <source>
        <dbReference type="EMBL" id="EUB56036.1"/>
    </source>
</evidence>
<dbReference type="WBParaSite" id="EgrG_000922400">
    <property type="protein sequence ID" value="EgrG_000922400"/>
    <property type="gene ID" value="EgrG_000922400"/>
</dbReference>
<reference evidence="2 5" key="2">
    <citation type="journal article" date="2013" name="Nature">
        <title>The genomes of four tapeworm species reveal adaptations to parasitism.</title>
        <authorList>
            <person name="Tsai I.J."/>
            <person name="Zarowiecki M."/>
            <person name="Holroyd N."/>
            <person name="Garciarrubio A."/>
            <person name="Sanchez-Flores A."/>
            <person name="Brooks K.L."/>
            <person name="Tracey A."/>
            <person name="Bobes R.J."/>
            <person name="Fragoso G."/>
            <person name="Sciutto E."/>
            <person name="Aslett M."/>
            <person name="Beasley H."/>
            <person name="Bennett H.M."/>
            <person name="Cai J."/>
            <person name="Camicia F."/>
            <person name="Clark R."/>
            <person name="Cucher M."/>
            <person name="De Silva N."/>
            <person name="Day T.A."/>
            <person name="Deplazes P."/>
            <person name="Estrada K."/>
            <person name="Fernandez C."/>
            <person name="Holland P.W."/>
            <person name="Hou J."/>
            <person name="Hu S."/>
            <person name="Huckvale T."/>
            <person name="Hung S.S."/>
            <person name="Kamenetzky L."/>
            <person name="Keane J.A."/>
            <person name="Kiss F."/>
            <person name="Koziol U."/>
            <person name="Lambert O."/>
            <person name="Liu K."/>
            <person name="Luo X."/>
            <person name="Luo Y."/>
            <person name="Macchiaroli N."/>
            <person name="Nichol S."/>
            <person name="Paps J."/>
            <person name="Parkinson J."/>
            <person name="Pouchkina-Stantcheva N."/>
            <person name="Riddiford N."/>
            <person name="Rosenzvit M."/>
            <person name="Salinas G."/>
            <person name="Wasmuth J.D."/>
            <person name="Zamanian M."/>
            <person name="Zheng Y."/>
            <person name="Cai X."/>
            <person name="Soberon X."/>
            <person name="Olson P.D."/>
            <person name="Laclette J.P."/>
            <person name="Brehm K."/>
            <person name="Berriman M."/>
            <person name="Garciarrubio A."/>
            <person name="Bobes R.J."/>
            <person name="Fragoso G."/>
            <person name="Sanchez-Flores A."/>
            <person name="Estrada K."/>
            <person name="Cevallos M.A."/>
            <person name="Morett E."/>
            <person name="Gonzalez V."/>
            <person name="Portillo T."/>
            <person name="Ochoa-Leyva A."/>
            <person name="Jose M.V."/>
            <person name="Sciutto E."/>
            <person name="Landa A."/>
            <person name="Jimenez L."/>
            <person name="Valdes V."/>
            <person name="Carrero J.C."/>
            <person name="Larralde C."/>
            <person name="Morales-Montor J."/>
            <person name="Limon-Lason J."/>
            <person name="Soberon X."/>
            <person name="Laclette J.P."/>
        </authorList>
    </citation>
    <scope>NUCLEOTIDE SEQUENCE [LARGE SCALE GENOMIC DNA]</scope>
</reference>
<dbReference type="CTD" id="36344831"/>